<dbReference type="GO" id="GO:0005829">
    <property type="term" value="C:cytosol"/>
    <property type="evidence" value="ECO:0007669"/>
    <property type="project" value="TreeGrafter"/>
</dbReference>
<dbReference type="InterPro" id="IPR013636">
    <property type="entry name" value="ARMH3_C"/>
</dbReference>
<evidence type="ECO:0000256" key="2">
    <source>
        <dbReference type="ARBA" id="ARBA00022692"/>
    </source>
</evidence>
<comment type="subcellular location">
    <subcellularLocation>
        <location evidence="1">Membrane</location>
    </subcellularLocation>
</comment>
<evidence type="ECO:0000313" key="7">
    <source>
        <dbReference type="Proteomes" id="UP001303222"/>
    </source>
</evidence>
<proteinExistence type="predicted"/>
<sequence>MEQSPLTQQPRPEAFQAKIVQLYQELFKDHDQEEEYLDHHTRSEGFWTEFFILKPSRSALRQILDPISAPDLLHLYSSQTRQLFSRAVSALKPAAARPSSSASSPSLGHSQSQKKQANALDTLSVFLVSVLGKKYTNPSSDIIEVLAGLDNVDSVFGEFVGALDGIVRGGGSHGGPTATSIEVRRKAVEVAMAVTAGAWGTGLGSYFIQRDMFPALMKLIQDTETMQDIVLPFTLVGLLANYNKFEFQNPYQMRLNDFVNEQTIQKIIRAVGQACLSLRGQYVAVQEDLPEGWSIAGTLSMIGLVRLNKHKKPVYDAETQKRMFAALPGKEAAVLLATYDFTHANKLFCHNLVTLPPLSKGDEPPFSSFLSLTSYMLQHAHLSQRTTLYSHLNLMIIRLLIEDPMLCKRLCSSEPEHRHPVRLCRQRSPYLPHVAGDRVLATAVLDTMIDAVNHNLRRRLDVGLYTLCVGILLRLISYMSRSRTRLEYHWHELFRSLLSLIRFLTTYASDLKILLGAQQGQLDTLLDLVVNTLALGLSSGESFLPTSAAYDDLFYKIVEMGDVLVKFRDVYGLKKRQSNSIDTLVNVSTHYKDMLASGATKEKLTSVQVAEVIKRGYETLSIQAKEGLDSWERFREADERGLLKKMAREAVGDVRGLVGGE</sequence>
<dbReference type="AlphaFoldDB" id="A0AAN6P000"/>
<keyword evidence="7" id="KW-1185">Reference proteome</keyword>
<organism evidence="6 7">
    <name type="scientific">Pseudoneurospora amorphoporcata</name>
    <dbReference type="NCBI Taxonomy" id="241081"/>
    <lineage>
        <taxon>Eukaryota</taxon>
        <taxon>Fungi</taxon>
        <taxon>Dikarya</taxon>
        <taxon>Ascomycota</taxon>
        <taxon>Pezizomycotina</taxon>
        <taxon>Sordariomycetes</taxon>
        <taxon>Sordariomycetidae</taxon>
        <taxon>Sordariales</taxon>
        <taxon>Sordariaceae</taxon>
        <taxon>Pseudoneurospora</taxon>
    </lineage>
</organism>
<reference evidence="6" key="2">
    <citation type="submission" date="2023-06" db="EMBL/GenBank/DDBJ databases">
        <authorList>
            <consortium name="Lawrence Berkeley National Laboratory"/>
            <person name="Mondo S.J."/>
            <person name="Hensen N."/>
            <person name="Bonometti L."/>
            <person name="Westerberg I."/>
            <person name="Brannstrom I.O."/>
            <person name="Guillou S."/>
            <person name="Cros-Aarteil S."/>
            <person name="Calhoun S."/>
            <person name="Haridas S."/>
            <person name="Kuo A."/>
            <person name="Pangilinan J."/>
            <person name="Riley R."/>
            <person name="Labutti K."/>
            <person name="Andreopoulos B."/>
            <person name="Lipzen A."/>
            <person name="Chen C."/>
            <person name="Yanf M."/>
            <person name="Daum C."/>
            <person name="Ng V."/>
            <person name="Clum A."/>
            <person name="Steindorff A."/>
            <person name="Ohm R."/>
            <person name="Martin F."/>
            <person name="Silar P."/>
            <person name="Natvig D."/>
            <person name="Lalanne C."/>
            <person name="Gautier V."/>
            <person name="Ament-Velasquez S.L."/>
            <person name="Kruys A."/>
            <person name="Hutchinson M.I."/>
            <person name="Powell A.J."/>
            <person name="Barry K."/>
            <person name="Miller A.N."/>
            <person name="Grigoriev I.V."/>
            <person name="Debuchy R."/>
            <person name="Gladieux P."/>
            <person name="Thoren M.H."/>
            <person name="Johannesson H."/>
        </authorList>
    </citation>
    <scope>NUCLEOTIDE SEQUENCE</scope>
    <source>
        <strain evidence="6">CBS 626.80</strain>
    </source>
</reference>
<evidence type="ECO:0000259" key="5">
    <source>
        <dbReference type="SMART" id="SM01158"/>
    </source>
</evidence>
<gene>
    <name evidence="6" type="ORF">QBC32DRAFT_211201</name>
</gene>
<dbReference type="Proteomes" id="UP001303222">
    <property type="component" value="Unassembled WGS sequence"/>
</dbReference>
<keyword evidence="4" id="KW-0472">Membrane</keyword>
<keyword evidence="2" id="KW-0812">Transmembrane</keyword>
<dbReference type="InterPro" id="IPR039868">
    <property type="entry name" value="ARMD3-like"/>
</dbReference>
<keyword evidence="3" id="KW-1133">Transmembrane helix</keyword>
<comment type="caution">
    <text evidence="6">The sequence shown here is derived from an EMBL/GenBank/DDBJ whole genome shotgun (WGS) entry which is preliminary data.</text>
</comment>
<dbReference type="Pfam" id="PF08427">
    <property type="entry name" value="ARMH3_C"/>
    <property type="match status" value="1"/>
</dbReference>
<dbReference type="PANTHER" id="PTHR13608:SF3">
    <property type="entry name" value="ARMADILLO-LIKE HELICAL DOMAIN-CONTAINING PROTEIN 3"/>
    <property type="match status" value="1"/>
</dbReference>
<reference evidence="6" key="1">
    <citation type="journal article" date="2023" name="Mol. Phylogenet. Evol.">
        <title>Genome-scale phylogeny and comparative genomics of the fungal order Sordariales.</title>
        <authorList>
            <person name="Hensen N."/>
            <person name="Bonometti L."/>
            <person name="Westerberg I."/>
            <person name="Brannstrom I.O."/>
            <person name="Guillou S."/>
            <person name="Cros-Aarteil S."/>
            <person name="Calhoun S."/>
            <person name="Haridas S."/>
            <person name="Kuo A."/>
            <person name="Mondo S."/>
            <person name="Pangilinan J."/>
            <person name="Riley R."/>
            <person name="LaButti K."/>
            <person name="Andreopoulos B."/>
            <person name="Lipzen A."/>
            <person name="Chen C."/>
            <person name="Yan M."/>
            <person name="Daum C."/>
            <person name="Ng V."/>
            <person name="Clum A."/>
            <person name="Steindorff A."/>
            <person name="Ohm R.A."/>
            <person name="Martin F."/>
            <person name="Silar P."/>
            <person name="Natvig D.O."/>
            <person name="Lalanne C."/>
            <person name="Gautier V."/>
            <person name="Ament-Velasquez S.L."/>
            <person name="Kruys A."/>
            <person name="Hutchinson M.I."/>
            <person name="Powell A.J."/>
            <person name="Barry K."/>
            <person name="Miller A.N."/>
            <person name="Grigoriev I.V."/>
            <person name="Debuchy R."/>
            <person name="Gladieux P."/>
            <person name="Hiltunen Thoren M."/>
            <person name="Johannesson H."/>
        </authorList>
    </citation>
    <scope>NUCLEOTIDE SEQUENCE</scope>
    <source>
        <strain evidence="6">CBS 626.80</strain>
    </source>
</reference>
<evidence type="ECO:0000313" key="6">
    <source>
        <dbReference type="EMBL" id="KAK3953007.1"/>
    </source>
</evidence>
<dbReference type="SMART" id="SM01158">
    <property type="entry name" value="DUF1741"/>
    <property type="match status" value="1"/>
</dbReference>
<dbReference type="PANTHER" id="PTHR13608">
    <property type="entry name" value="ARMADILLO-LIKE HELICAL DOMAIN-CONTAINING PROTEIN 3"/>
    <property type="match status" value="1"/>
</dbReference>
<dbReference type="GO" id="GO:0016020">
    <property type="term" value="C:membrane"/>
    <property type="evidence" value="ECO:0007669"/>
    <property type="project" value="UniProtKB-SubCell"/>
</dbReference>
<protein>
    <recommendedName>
        <fullName evidence="5">Armadillo-like helical domain-containing protein</fullName>
    </recommendedName>
</protein>
<dbReference type="EMBL" id="MU859113">
    <property type="protein sequence ID" value="KAK3953007.1"/>
    <property type="molecule type" value="Genomic_DNA"/>
</dbReference>
<evidence type="ECO:0000256" key="3">
    <source>
        <dbReference type="ARBA" id="ARBA00022989"/>
    </source>
</evidence>
<evidence type="ECO:0000256" key="4">
    <source>
        <dbReference type="ARBA" id="ARBA00023136"/>
    </source>
</evidence>
<accession>A0AAN6P000</accession>
<name>A0AAN6P000_9PEZI</name>
<feature type="domain" description="Armadillo-like helical" evidence="5">
    <location>
        <begin position="432"/>
        <end position="658"/>
    </location>
</feature>
<evidence type="ECO:0000256" key="1">
    <source>
        <dbReference type="ARBA" id="ARBA00004370"/>
    </source>
</evidence>